<sequence length="258" mass="29873">MKKKILIVTVVIVIILAAIGEYFFNYAMVNKAAKGINVEYIKRDDKKLAVILHGYKSDAKRMENEKDLFMKMNYSILMIDNQSKYYTFGKKEKRVLIDILKEYKDKDIVLYGMSMGAATVLQAAVEEDFPKNVKMLIVDSPYDDIYSVFKTELKKRFNLPAFPILPLARMVAFAHLKIDIKGIKVSDKINNTNIPILFLHGGADTFVYPKYSKKIYDAYKGKNKKYVLFPNVEHSEMDEKCPDLYEKTIREFIEKVGK</sequence>
<dbReference type="SUPFAM" id="SSF53474">
    <property type="entry name" value="alpha/beta-Hydrolases"/>
    <property type="match status" value="1"/>
</dbReference>
<protein>
    <submittedName>
        <fullName evidence="2">Alpha/beta hydrolase</fullName>
    </submittedName>
</protein>
<accession>A0ABT7HKM1</accession>
<dbReference type="Proteomes" id="UP001225134">
    <property type="component" value="Unassembled WGS sequence"/>
</dbReference>
<dbReference type="InterPro" id="IPR052920">
    <property type="entry name" value="DNA-binding_regulatory"/>
</dbReference>
<comment type="caution">
    <text evidence="2">The sequence shown here is derived from an EMBL/GenBank/DDBJ whole genome shotgun (WGS) entry which is preliminary data.</text>
</comment>
<dbReference type="PANTHER" id="PTHR43358:SF4">
    <property type="entry name" value="ALPHA_BETA HYDROLASE FOLD-1 DOMAIN-CONTAINING PROTEIN"/>
    <property type="match status" value="1"/>
</dbReference>
<evidence type="ECO:0000259" key="1">
    <source>
        <dbReference type="Pfam" id="PF12146"/>
    </source>
</evidence>
<proteinExistence type="predicted"/>
<dbReference type="InterPro" id="IPR029058">
    <property type="entry name" value="AB_hydrolase_fold"/>
</dbReference>
<reference evidence="2 3" key="1">
    <citation type="submission" date="2023-06" db="EMBL/GenBank/DDBJ databases">
        <title>Antibody response to the Sneathia vaginalis cytopathogenic toxin A during pregnancy.</title>
        <authorList>
            <person name="Mccoy Z.T."/>
            <person name="Serrano M.G."/>
            <person name="Spaine K."/>
            <person name="Edwards D.J."/>
            <person name="Buck G.A."/>
            <person name="Jefferson K."/>
        </authorList>
    </citation>
    <scope>NUCLEOTIDE SEQUENCE [LARGE SCALE GENOMIC DNA]</scope>
    <source>
        <strain evidence="2 3">CCUG 42621</strain>
    </source>
</reference>
<dbReference type="RefSeq" id="WP_285153001.1">
    <property type="nucleotide sequence ID" value="NZ_JASSPP010000006.1"/>
</dbReference>
<dbReference type="Pfam" id="PF12146">
    <property type="entry name" value="Hydrolase_4"/>
    <property type="match status" value="1"/>
</dbReference>
<gene>
    <name evidence="2" type="ORF">QQA45_04260</name>
</gene>
<name>A0ABT7HKM1_9FUSO</name>
<keyword evidence="2" id="KW-0378">Hydrolase</keyword>
<dbReference type="PANTHER" id="PTHR43358">
    <property type="entry name" value="ALPHA/BETA-HYDROLASE"/>
    <property type="match status" value="1"/>
</dbReference>
<dbReference type="InterPro" id="IPR022742">
    <property type="entry name" value="Hydrolase_4"/>
</dbReference>
<dbReference type="GO" id="GO:0016787">
    <property type="term" value="F:hydrolase activity"/>
    <property type="evidence" value="ECO:0007669"/>
    <property type="project" value="UniProtKB-KW"/>
</dbReference>
<organism evidence="2 3">
    <name type="scientific">Sneathia sanguinegens</name>
    <dbReference type="NCBI Taxonomy" id="40543"/>
    <lineage>
        <taxon>Bacteria</taxon>
        <taxon>Fusobacteriati</taxon>
        <taxon>Fusobacteriota</taxon>
        <taxon>Fusobacteriia</taxon>
        <taxon>Fusobacteriales</taxon>
        <taxon>Leptotrichiaceae</taxon>
        <taxon>Sneathia</taxon>
    </lineage>
</organism>
<evidence type="ECO:0000313" key="2">
    <source>
        <dbReference type="EMBL" id="MDK9580727.1"/>
    </source>
</evidence>
<dbReference type="Gene3D" id="3.40.50.1820">
    <property type="entry name" value="alpha/beta hydrolase"/>
    <property type="match status" value="1"/>
</dbReference>
<keyword evidence="3" id="KW-1185">Reference proteome</keyword>
<feature type="domain" description="Serine aminopeptidase S33" evidence="1">
    <location>
        <begin position="185"/>
        <end position="239"/>
    </location>
</feature>
<evidence type="ECO:0000313" key="3">
    <source>
        <dbReference type="Proteomes" id="UP001225134"/>
    </source>
</evidence>
<dbReference type="EMBL" id="JASSPP010000006">
    <property type="protein sequence ID" value="MDK9580727.1"/>
    <property type="molecule type" value="Genomic_DNA"/>
</dbReference>